<dbReference type="InterPro" id="IPR050469">
    <property type="entry name" value="Diguanylate_Cyclase"/>
</dbReference>
<feature type="transmembrane region" description="Helical" evidence="3">
    <location>
        <begin position="38"/>
        <end position="57"/>
    </location>
</feature>
<keyword evidence="6" id="KW-1185">Reference proteome</keyword>
<dbReference type="SMART" id="SM00267">
    <property type="entry name" value="GGDEF"/>
    <property type="match status" value="1"/>
</dbReference>
<keyword evidence="3" id="KW-0812">Transmembrane</keyword>
<dbReference type="PROSITE" id="PS50887">
    <property type="entry name" value="GGDEF"/>
    <property type="match status" value="1"/>
</dbReference>
<dbReference type="InterPro" id="IPR043128">
    <property type="entry name" value="Rev_trsase/Diguanyl_cyclase"/>
</dbReference>
<dbReference type="InterPro" id="IPR029787">
    <property type="entry name" value="Nucleotide_cyclase"/>
</dbReference>
<feature type="transmembrane region" description="Helical" evidence="3">
    <location>
        <begin position="155"/>
        <end position="178"/>
    </location>
</feature>
<dbReference type="EC" id="2.7.7.65" evidence="1"/>
<sequence>MMLSVNLSTLALGAFAVLAVFAALYARHWREEPNRNEFLLFGAASGLAALGALLTAISDGGYTLITVVLAQTLVLSGAALAWQGMRAFDHRALDLKLAAVGPLAFFLLAASAPLLQDDVTARFLVAAVVGAIYTGLAAWELKASEVEERLSNRPFAYLWFAALSVVLLIAALVAFVWPLNASDVVGSGPLWLTVVAFAAFLHAVIAPLSIFLLVRDRLLVEHRWSAATDNLTGLANRFTFLDMLQTLSTKVRGEGAFLYVDVDHVKRINDQYGHSGGDEVLKTCAELILRELPEHALLGRLAGAEFAAYVPFCKVEEAEKLGHVIHDSVEQQMFFLGGELVPVTVSVGVAHGAMQVTADELLKRADAALHTAKVNGRNSVVVWDDGQRPSYA</sequence>
<evidence type="ECO:0000256" key="2">
    <source>
        <dbReference type="ARBA" id="ARBA00034247"/>
    </source>
</evidence>
<evidence type="ECO:0000313" key="6">
    <source>
        <dbReference type="Proteomes" id="UP000596351"/>
    </source>
</evidence>
<dbReference type="SUPFAM" id="SSF55073">
    <property type="entry name" value="Nucleotide cyclase"/>
    <property type="match status" value="1"/>
</dbReference>
<proteinExistence type="predicted"/>
<comment type="catalytic activity">
    <reaction evidence="2">
        <text>2 GTP = 3',3'-c-di-GMP + 2 diphosphate</text>
        <dbReference type="Rhea" id="RHEA:24898"/>
        <dbReference type="ChEBI" id="CHEBI:33019"/>
        <dbReference type="ChEBI" id="CHEBI:37565"/>
        <dbReference type="ChEBI" id="CHEBI:58805"/>
        <dbReference type="EC" id="2.7.7.65"/>
    </reaction>
</comment>
<dbReference type="CDD" id="cd01949">
    <property type="entry name" value="GGDEF"/>
    <property type="match status" value="1"/>
</dbReference>
<feature type="transmembrane region" description="Helical" evidence="3">
    <location>
        <begin position="190"/>
        <end position="214"/>
    </location>
</feature>
<feature type="transmembrane region" description="Helical" evidence="3">
    <location>
        <begin position="95"/>
        <end position="115"/>
    </location>
</feature>
<feature type="domain" description="GGDEF" evidence="4">
    <location>
        <begin position="253"/>
        <end position="385"/>
    </location>
</feature>
<keyword evidence="3" id="KW-0472">Membrane</keyword>
<keyword evidence="3" id="KW-1133">Transmembrane helix</keyword>
<dbReference type="EMBL" id="CP032405">
    <property type="protein sequence ID" value="QRF53195.1"/>
    <property type="molecule type" value="Genomic_DNA"/>
</dbReference>
<dbReference type="InterPro" id="IPR000160">
    <property type="entry name" value="GGDEF_dom"/>
</dbReference>
<dbReference type="Gene3D" id="3.30.70.270">
    <property type="match status" value="1"/>
</dbReference>
<reference evidence="5 6" key="1">
    <citation type="submission" date="2018-09" db="EMBL/GenBank/DDBJ databases">
        <title>Rhizobium sp. MAE2-X.</title>
        <authorList>
            <person name="Lee Y."/>
            <person name="Jeon C.O."/>
        </authorList>
    </citation>
    <scope>NUCLEOTIDE SEQUENCE [LARGE SCALE GENOMIC DNA]</scope>
    <source>
        <strain evidence="5 6">MAE2-X</strain>
    </source>
</reference>
<evidence type="ECO:0000313" key="5">
    <source>
        <dbReference type="EMBL" id="QRF53195.1"/>
    </source>
</evidence>
<organism evidence="5 6">
    <name type="scientific">Rhizobium rosettiformans</name>
    <dbReference type="NCBI Taxonomy" id="1368430"/>
    <lineage>
        <taxon>Bacteria</taxon>
        <taxon>Pseudomonadati</taxon>
        <taxon>Pseudomonadota</taxon>
        <taxon>Alphaproteobacteria</taxon>
        <taxon>Hyphomicrobiales</taxon>
        <taxon>Rhizobiaceae</taxon>
        <taxon>Rhizobium/Agrobacterium group</taxon>
        <taxon>Rhizobium</taxon>
    </lineage>
</organism>
<dbReference type="PANTHER" id="PTHR45138:SF9">
    <property type="entry name" value="DIGUANYLATE CYCLASE DGCM-RELATED"/>
    <property type="match status" value="1"/>
</dbReference>
<feature type="transmembrane region" description="Helical" evidence="3">
    <location>
        <begin position="63"/>
        <end position="83"/>
    </location>
</feature>
<evidence type="ECO:0000256" key="3">
    <source>
        <dbReference type="SAM" id="Phobius"/>
    </source>
</evidence>
<protein>
    <recommendedName>
        <fullName evidence="1">diguanylate cyclase</fullName>
        <ecNumber evidence="1">2.7.7.65</ecNumber>
    </recommendedName>
</protein>
<gene>
    <name evidence="5" type="ORF">D4A92_17980</name>
</gene>
<dbReference type="Pfam" id="PF00990">
    <property type="entry name" value="GGDEF"/>
    <property type="match status" value="1"/>
</dbReference>
<feature type="transmembrane region" description="Helical" evidence="3">
    <location>
        <begin position="121"/>
        <end position="143"/>
    </location>
</feature>
<dbReference type="RefSeq" id="WP_203016325.1">
    <property type="nucleotide sequence ID" value="NZ_CP032405.1"/>
</dbReference>
<dbReference type="PANTHER" id="PTHR45138">
    <property type="entry name" value="REGULATORY COMPONENTS OF SENSORY TRANSDUCTION SYSTEM"/>
    <property type="match status" value="1"/>
</dbReference>
<dbReference type="NCBIfam" id="TIGR00254">
    <property type="entry name" value="GGDEF"/>
    <property type="match status" value="1"/>
</dbReference>
<feature type="transmembrane region" description="Helical" evidence="3">
    <location>
        <begin position="6"/>
        <end position="26"/>
    </location>
</feature>
<accession>A0ABX7EZ34</accession>
<name>A0ABX7EZ34_9HYPH</name>
<dbReference type="Proteomes" id="UP000596351">
    <property type="component" value="Chromosome"/>
</dbReference>
<evidence type="ECO:0000259" key="4">
    <source>
        <dbReference type="PROSITE" id="PS50887"/>
    </source>
</evidence>
<evidence type="ECO:0000256" key="1">
    <source>
        <dbReference type="ARBA" id="ARBA00012528"/>
    </source>
</evidence>